<dbReference type="PANTHER" id="PTHR31585">
    <property type="entry name" value="FOLATE-BIOPTERIN TRANSPORTER 1, CHLOROPLASTIC"/>
    <property type="match status" value="1"/>
</dbReference>
<comment type="similarity">
    <text evidence="2">Belongs to the major facilitator superfamily. Folate-biopterin transporter (TC 2.A.71) family.</text>
</comment>
<sequence length="406" mass="44708">MFVAVVAIDTFAGTPHFPSYERHHQHTSTQVIDSHSIPFLVLSIGAAIGIQISWLASLALSVELQREQLRHRGQLQAILIFFYYIGSMAAHAFTAIVFTYSGESSHVASKFTISTAGIVLAGLSAMAIGAVFWCVHASPFVDTSSVRSIKKQHREFWHFCHQNVVYRVLFFISGHVFLVSFSSQDVRECVRQWSGVSRKDSLFIEISRTASMVLSVFLWQHYLVNVSWRKLAVLGSISFLGCGFIVTLVTTLNWYRAEWFYGTIVSIGDLPRAWLVLYAVILSTELADIGREGVTLGLAMSFQSMSSLAGSSVAGIFGNLLGMKTTKTEIAADTSATRHKVLLAYGISLAINLTSFALIGLLPHQKLDAQQLRAFGGYNRYASFALLLLLAVLLVFNLAINLAVVL</sequence>
<accession>A0A8K1CLA5</accession>
<keyword evidence="4 7" id="KW-0812">Transmembrane</keyword>
<feature type="transmembrane region" description="Helical" evidence="7">
    <location>
        <begin position="294"/>
        <end position="322"/>
    </location>
</feature>
<dbReference type="SUPFAM" id="SSF103473">
    <property type="entry name" value="MFS general substrate transporter"/>
    <property type="match status" value="1"/>
</dbReference>
<feature type="transmembrane region" description="Helical" evidence="7">
    <location>
        <begin position="231"/>
        <end position="254"/>
    </location>
</feature>
<evidence type="ECO:0000256" key="7">
    <source>
        <dbReference type="SAM" id="Phobius"/>
    </source>
</evidence>
<feature type="transmembrane region" description="Helical" evidence="7">
    <location>
        <begin position="342"/>
        <end position="363"/>
    </location>
</feature>
<evidence type="ECO:0000256" key="1">
    <source>
        <dbReference type="ARBA" id="ARBA00004141"/>
    </source>
</evidence>
<feature type="transmembrane region" description="Helical" evidence="7">
    <location>
        <begin position="81"/>
        <end position="101"/>
    </location>
</feature>
<proteinExistence type="inferred from homology"/>
<reference evidence="8" key="1">
    <citation type="submission" date="2019-03" db="EMBL/GenBank/DDBJ databases">
        <title>Long read genome sequence of the mycoparasitic Pythium oligandrum ATCC 38472 isolated from sugarbeet rhizosphere.</title>
        <authorList>
            <person name="Gaulin E."/>
        </authorList>
    </citation>
    <scope>NUCLEOTIDE SEQUENCE</scope>
    <source>
        <strain evidence="8">ATCC 38472_TT</strain>
    </source>
</reference>
<dbReference type="InterPro" id="IPR036259">
    <property type="entry name" value="MFS_trans_sf"/>
</dbReference>
<dbReference type="Proteomes" id="UP000794436">
    <property type="component" value="Unassembled WGS sequence"/>
</dbReference>
<evidence type="ECO:0000256" key="3">
    <source>
        <dbReference type="ARBA" id="ARBA00022448"/>
    </source>
</evidence>
<dbReference type="PANTHER" id="PTHR31585:SF5">
    <property type="entry name" value="RNA-BINDING S4 DOMAIN-CONTAINING PROTEIN"/>
    <property type="match status" value="1"/>
</dbReference>
<gene>
    <name evidence="8" type="ORF">Poli38472_009316</name>
</gene>
<keyword evidence="9" id="KW-1185">Reference proteome</keyword>
<keyword evidence="6 7" id="KW-0472">Membrane</keyword>
<evidence type="ECO:0000256" key="6">
    <source>
        <dbReference type="ARBA" id="ARBA00023136"/>
    </source>
</evidence>
<evidence type="ECO:0000313" key="8">
    <source>
        <dbReference type="EMBL" id="TMW65149.1"/>
    </source>
</evidence>
<feature type="transmembrane region" description="Helical" evidence="7">
    <location>
        <begin position="260"/>
        <end position="282"/>
    </location>
</feature>
<dbReference type="OrthoDB" id="164313at2759"/>
<keyword evidence="5 7" id="KW-1133">Transmembrane helix</keyword>
<comment type="subcellular location">
    <subcellularLocation>
        <location evidence="1">Membrane</location>
        <topology evidence="1">Multi-pass membrane protein</topology>
    </subcellularLocation>
</comment>
<keyword evidence="3" id="KW-0813">Transport</keyword>
<evidence type="ECO:0000256" key="4">
    <source>
        <dbReference type="ARBA" id="ARBA00022692"/>
    </source>
</evidence>
<protein>
    <submittedName>
        <fullName evidence="8">Uncharacterized protein</fullName>
    </submittedName>
</protein>
<name>A0A8K1CLA5_PYTOL</name>
<organism evidence="8 9">
    <name type="scientific">Pythium oligandrum</name>
    <name type="common">Mycoparasitic fungus</name>
    <dbReference type="NCBI Taxonomy" id="41045"/>
    <lineage>
        <taxon>Eukaryota</taxon>
        <taxon>Sar</taxon>
        <taxon>Stramenopiles</taxon>
        <taxon>Oomycota</taxon>
        <taxon>Peronosporomycetes</taxon>
        <taxon>Pythiales</taxon>
        <taxon>Pythiaceae</taxon>
        <taxon>Pythium</taxon>
    </lineage>
</organism>
<comment type="caution">
    <text evidence="8">The sequence shown here is derived from an EMBL/GenBank/DDBJ whole genome shotgun (WGS) entry which is preliminary data.</text>
</comment>
<evidence type="ECO:0000256" key="5">
    <source>
        <dbReference type="ARBA" id="ARBA00022989"/>
    </source>
</evidence>
<dbReference type="InterPro" id="IPR039309">
    <property type="entry name" value="BT1"/>
</dbReference>
<dbReference type="AlphaFoldDB" id="A0A8K1CLA5"/>
<evidence type="ECO:0000256" key="2">
    <source>
        <dbReference type="ARBA" id="ARBA00007015"/>
    </source>
</evidence>
<dbReference type="EMBL" id="SPLM01000038">
    <property type="protein sequence ID" value="TMW65149.1"/>
    <property type="molecule type" value="Genomic_DNA"/>
</dbReference>
<feature type="transmembrane region" description="Helical" evidence="7">
    <location>
        <begin position="37"/>
        <end position="60"/>
    </location>
</feature>
<feature type="transmembrane region" description="Helical" evidence="7">
    <location>
        <begin position="113"/>
        <end position="135"/>
    </location>
</feature>
<feature type="transmembrane region" description="Helical" evidence="7">
    <location>
        <begin position="201"/>
        <end position="219"/>
    </location>
</feature>
<evidence type="ECO:0000313" key="9">
    <source>
        <dbReference type="Proteomes" id="UP000794436"/>
    </source>
</evidence>
<dbReference type="GO" id="GO:0016020">
    <property type="term" value="C:membrane"/>
    <property type="evidence" value="ECO:0007669"/>
    <property type="project" value="UniProtKB-SubCell"/>
</dbReference>
<feature type="transmembrane region" description="Helical" evidence="7">
    <location>
        <begin position="384"/>
        <end position="404"/>
    </location>
</feature>